<keyword evidence="2" id="KW-1185">Reference proteome</keyword>
<gene>
    <name evidence="1" type="ORF">Celaphus_00010024</name>
</gene>
<dbReference type="Proteomes" id="UP000242450">
    <property type="component" value="Chromosome X"/>
</dbReference>
<comment type="caution">
    <text evidence="1">The sequence shown here is derived from an EMBL/GenBank/DDBJ whole genome shotgun (WGS) entry which is preliminary data.</text>
</comment>
<protein>
    <submittedName>
        <fullName evidence="1">Uncharacterized protein</fullName>
    </submittedName>
</protein>
<evidence type="ECO:0000313" key="1">
    <source>
        <dbReference type="EMBL" id="OWJ99306.1"/>
    </source>
</evidence>
<dbReference type="AlphaFoldDB" id="A0A212C027"/>
<name>A0A212C027_CEREH</name>
<accession>A0A212C027</accession>
<evidence type="ECO:0000313" key="2">
    <source>
        <dbReference type="Proteomes" id="UP000242450"/>
    </source>
</evidence>
<sequence length="173" mass="18660">MIRSEGDRSWTGEWRRNLSAQPHSNIQMMVAGLLDELNLLVQVVRLQEEAQVGVAAVGGQLVQVEQALVDALLQVQRILHGLETTFPLLGLGLSDIEEADAAPTPVLQEHQALCPLTVLVAAEQEEAREVLQGRIITVDVEGRGQALFWRTYEGGAGSKASDTGAVGKKLDST</sequence>
<proteinExistence type="predicted"/>
<reference evidence="1 2" key="1">
    <citation type="journal article" date="2018" name="Mol. Genet. Genomics">
        <title>The red deer Cervus elaphus genome CerEla1.0: sequencing, annotating, genes, and chromosomes.</title>
        <authorList>
            <person name="Bana N.A."/>
            <person name="Nyiri A."/>
            <person name="Nagy J."/>
            <person name="Frank K."/>
            <person name="Nagy T."/>
            <person name="Steger V."/>
            <person name="Schiller M."/>
            <person name="Lakatos P."/>
            <person name="Sugar L."/>
            <person name="Horn P."/>
            <person name="Barta E."/>
            <person name="Orosz L."/>
        </authorList>
    </citation>
    <scope>NUCLEOTIDE SEQUENCE [LARGE SCALE GENOMIC DNA]</scope>
    <source>
        <strain evidence="1">Hungarian</strain>
    </source>
</reference>
<dbReference type="EMBL" id="MKHE01000034">
    <property type="protein sequence ID" value="OWJ99306.1"/>
    <property type="molecule type" value="Genomic_DNA"/>
</dbReference>
<organism evidence="1 2">
    <name type="scientific">Cervus elaphus hippelaphus</name>
    <name type="common">European red deer</name>
    <dbReference type="NCBI Taxonomy" id="46360"/>
    <lineage>
        <taxon>Eukaryota</taxon>
        <taxon>Metazoa</taxon>
        <taxon>Chordata</taxon>
        <taxon>Craniata</taxon>
        <taxon>Vertebrata</taxon>
        <taxon>Euteleostomi</taxon>
        <taxon>Mammalia</taxon>
        <taxon>Eutheria</taxon>
        <taxon>Laurasiatheria</taxon>
        <taxon>Artiodactyla</taxon>
        <taxon>Ruminantia</taxon>
        <taxon>Pecora</taxon>
        <taxon>Cervidae</taxon>
        <taxon>Cervinae</taxon>
        <taxon>Cervus</taxon>
    </lineage>
</organism>